<sequence>MIKNNLRLTIPNPHKKEIGIDLLTRLIKQAGIEKEKWLNIS</sequence>
<evidence type="ECO:0008006" key="2">
    <source>
        <dbReference type="Google" id="ProtNLM"/>
    </source>
</evidence>
<dbReference type="SUPFAM" id="SSF54786">
    <property type="entry name" value="YcfA/nrd intein domain"/>
    <property type="match status" value="1"/>
</dbReference>
<organism evidence="1">
    <name type="scientific">marine sediment metagenome</name>
    <dbReference type="NCBI Taxonomy" id="412755"/>
    <lineage>
        <taxon>unclassified sequences</taxon>
        <taxon>metagenomes</taxon>
        <taxon>ecological metagenomes</taxon>
    </lineage>
</organism>
<dbReference type="EMBL" id="LAZR01018452">
    <property type="protein sequence ID" value="KKL96358.1"/>
    <property type="molecule type" value="Genomic_DNA"/>
</dbReference>
<dbReference type="AlphaFoldDB" id="A0A0F9GC95"/>
<accession>A0A0F9GC95</accession>
<dbReference type="Gene3D" id="3.30.920.30">
    <property type="entry name" value="Hypothetical protein"/>
    <property type="match status" value="1"/>
</dbReference>
<protein>
    <recommendedName>
        <fullName evidence="2">Type II toxin-antitoxin system HicA family toxin</fullName>
    </recommendedName>
</protein>
<name>A0A0F9GC95_9ZZZZ</name>
<gene>
    <name evidence="1" type="ORF">LCGC14_1845260</name>
</gene>
<dbReference type="InterPro" id="IPR038570">
    <property type="entry name" value="HicA_sf"/>
</dbReference>
<proteinExistence type="predicted"/>
<evidence type="ECO:0000313" key="1">
    <source>
        <dbReference type="EMBL" id="KKL96358.1"/>
    </source>
</evidence>
<comment type="caution">
    <text evidence="1">The sequence shown here is derived from an EMBL/GenBank/DDBJ whole genome shotgun (WGS) entry which is preliminary data.</text>
</comment>
<reference evidence="1" key="1">
    <citation type="journal article" date="2015" name="Nature">
        <title>Complex archaea that bridge the gap between prokaryotes and eukaryotes.</title>
        <authorList>
            <person name="Spang A."/>
            <person name="Saw J.H."/>
            <person name="Jorgensen S.L."/>
            <person name="Zaremba-Niedzwiedzka K."/>
            <person name="Martijn J."/>
            <person name="Lind A.E."/>
            <person name="van Eijk R."/>
            <person name="Schleper C."/>
            <person name="Guy L."/>
            <person name="Ettema T.J."/>
        </authorList>
    </citation>
    <scope>NUCLEOTIDE SEQUENCE</scope>
</reference>